<keyword evidence="6" id="KW-0677">Repeat</keyword>
<dbReference type="Pfam" id="PF07725">
    <property type="entry name" value="LRR_3"/>
    <property type="match status" value="1"/>
</dbReference>
<dbReference type="InterPro" id="IPR000157">
    <property type="entry name" value="TIR_dom"/>
</dbReference>
<dbReference type="Pfam" id="PF01582">
    <property type="entry name" value="TIR"/>
    <property type="match status" value="1"/>
</dbReference>
<protein>
    <recommendedName>
        <fullName evidence="3">ADP-ribosyl cyclase/cyclic ADP-ribose hydrolase</fullName>
        <ecNumber evidence="3">3.2.2.6</ecNumber>
    </recommendedName>
</protein>
<dbReference type="Pfam" id="PF00560">
    <property type="entry name" value="LRR_1"/>
    <property type="match status" value="3"/>
</dbReference>
<dbReference type="FunFam" id="3.40.50.10140:FF:000007">
    <property type="entry name" value="Disease resistance protein (TIR-NBS-LRR class)"/>
    <property type="match status" value="1"/>
</dbReference>
<evidence type="ECO:0000256" key="1">
    <source>
        <dbReference type="ARBA" id="ARBA00004123"/>
    </source>
</evidence>
<dbReference type="Proteomes" id="UP000288805">
    <property type="component" value="Unassembled WGS sequence"/>
</dbReference>
<feature type="compositionally biased region" description="Basic and acidic residues" evidence="12">
    <location>
        <begin position="947"/>
        <end position="971"/>
    </location>
</feature>
<evidence type="ECO:0000256" key="4">
    <source>
        <dbReference type="ARBA" id="ARBA00022490"/>
    </source>
</evidence>
<proteinExistence type="inferred from homology"/>
<name>A0A438EBS4_VITVI</name>
<dbReference type="PANTHER" id="PTHR11017">
    <property type="entry name" value="LEUCINE-RICH REPEAT-CONTAINING PROTEIN"/>
    <property type="match status" value="1"/>
</dbReference>
<evidence type="ECO:0000256" key="11">
    <source>
        <dbReference type="ARBA" id="ARBA00061488"/>
    </source>
</evidence>
<dbReference type="SUPFAM" id="SSF52200">
    <property type="entry name" value="Toll/Interleukin receptor TIR domain"/>
    <property type="match status" value="1"/>
</dbReference>
<dbReference type="InterPro" id="IPR027417">
    <property type="entry name" value="P-loop_NTPase"/>
</dbReference>
<dbReference type="PRINTS" id="PR00364">
    <property type="entry name" value="DISEASERSIST"/>
</dbReference>
<feature type="region of interest" description="Disordered" evidence="12">
    <location>
        <begin position="942"/>
        <end position="971"/>
    </location>
</feature>
<keyword evidence="9" id="KW-0539">Nucleus</keyword>
<dbReference type="EMBL" id="QGNW01001335">
    <property type="protein sequence ID" value="RVW45275.1"/>
    <property type="molecule type" value="Genomic_DNA"/>
</dbReference>
<gene>
    <name evidence="14" type="primary">N_357</name>
    <name evidence="14" type="ORF">CK203_110165</name>
</gene>
<dbReference type="SUPFAM" id="SSF52058">
    <property type="entry name" value="L domain-like"/>
    <property type="match status" value="2"/>
</dbReference>
<reference evidence="14 15" key="1">
    <citation type="journal article" date="2018" name="PLoS Genet.">
        <title>Population sequencing reveals clonal diversity and ancestral inbreeding in the grapevine cultivar Chardonnay.</title>
        <authorList>
            <person name="Roach M.J."/>
            <person name="Johnson D.L."/>
            <person name="Bohlmann J."/>
            <person name="van Vuuren H.J."/>
            <person name="Jones S.J."/>
            <person name="Pretorius I.S."/>
            <person name="Schmidt S.A."/>
            <person name="Borneman A.R."/>
        </authorList>
    </citation>
    <scope>NUCLEOTIDE SEQUENCE [LARGE SCALE GENOMIC DNA]</scope>
    <source>
        <strain evidence="15">cv. Chardonnay</strain>
        <tissue evidence="14">Leaf</tissue>
    </source>
</reference>
<evidence type="ECO:0000313" key="15">
    <source>
        <dbReference type="Proteomes" id="UP000288805"/>
    </source>
</evidence>
<accession>A0A438EBS4</accession>
<dbReference type="Gene3D" id="3.40.50.300">
    <property type="entry name" value="P-loop containing nucleotide triphosphate hydrolases"/>
    <property type="match status" value="1"/>
</dbReference>
<dbReference type="PANTHER" id="PTHR11017:SF570">
    <property type="entry name" value="DISEASE RESISTANCE PROTEIN (TIR-NBS CLASS)-RELATED"/>
    <property type="match status" value="1"/>
</dbReference>
<dbReference type="PROSITE" id="PS50104">
    <property type="entry name" value="TIR"/>
    <property type="match status" value="1"/>
</dbReference>
<feature type="region of interest" description="Disordered" evidence="12">
    <location>
        <begin position="1412"/>
        <end position="1449"/>
    </location>
</feature>
<dbReference type="InterPro" id="IPR035897">
    <property type="entry name" value="Toll_tir_struct_dom_sf"/>
</dbReference>
<keyword evidence="7" id="KW-0378">Hydrolase</keyword>
<dbReference type="InterPro" id="IPR045344">
    <property type="entry name" value="C-JID"/>
</dbReference>
<dbReference type="Pfam" id="PF20160">
    <property type="entry name" value="C-JID"/>
    <property type="match status" value="1"/>
</dbReference>
<keyword evidence="4" id="KW-0963">Cytoplasm</keyword>
<evidence type="ECO:0000256" key="7">
    <source>
        <dbReference type="ARBA" id="ARBA00022801"/>
    </source>
</evidence>
<dbReference type="Gene3D" id="3.80.10.10">
    <property type="entry name" value="Ribonuclease Inhibitor"/>
    <property type="match status" value="3"/>
</dbReference>
<feature type="compositionally biased region" description="Basic and acidic residues" evidence="12">
    <location>
        <begin position="1437"/>
        <end position="1449"/>
    </location>
</feature>
<dbReference type="EC" id="3.2.2.6" evidence="3"/>
<dbReference type="Pfam" id="PF23282">
    <property type="entry name" value="WHD_ROQ1"/>
    <property type="match status" value="1"/>
</dbReference>
<keyword evidence="5" id="KW-0433">Leucine-rich repeat</keyword>
<dbReference type="InterPro" id="IPR003593">
    <property type="entry name" value="AAA+_ATPase"/>
</dbReference>
<dbReference type="GO" id="GO:0050832">
    <property type="term" value="P:defense response to fungus"/>
    <property type="evidence" value="ECO:0007669"/>
    <property type="project" value="UniProtKB-ARBA"/>
</dbReference>
<dbReference type="GO" id="GO:0005737">
    <property type="term" value="C:cytoplasm"/>
    <property type="evidence" value="ECO:0007669"/>
    <property type="project" value="UniProtKB-SubCell"/>
</dbReference>
<dbReference type="GO" id="GO:0061809">
    <property type="term" value="F:NAD+ nucleosidase activity, cyclic ADP-ribose generating"/>
    <property type="evidence" value="ECO:0007669"/>
    <property type="project" value="UniProtKB-EC"/>
</dbReference>
<dbReference type="GO" id="GO:0043531">
    <property type="term" value="F:ADP binding"/>
    <property type="evidence" value="ECO:0007669"/>
    <property type="project" value="InterPro"/>
</dbReference>
<dbReference type="InterPro" id="IPR032675">
    <property type="entry name" value="LRR_dom_sf"/>
</dbReference>
<evidence type="ECO:0000256" key="2">
    <source>
        <dbReference type="ARBA" id="ARBA00004496"/>
    </source>
</evidence>
<evidence type="ECO:0000313" key="14">
    <source>
        <dbReference type="EMBL" id="RVW45275.1"/>
    </source>
</evidence>
<dbReference type="InterPro" id="IPR042197">
    <property type="entry name" value="Apaf_helical"/>
</dbReference>
<dbReference type="InterPro" id="IPR002182">
    <property type="entry name" value="NB-ARC"/>
</dbReference>
<evidence type="ECO:0000256" key="6">
    <source>
        <dbReference type="ARBA" id="ARBA00022737"/>
    </source>
</evidence>
<dbReference type="Pfam" id="PF00931">
    <property type="entry name" value="NB-ARC"/>
    <property type="match status" value="1"/>
</dbReference>
<dbReference type="GO" id="GO:0005634">
    <property type="term" value="C:nucleus"/>
    <property type="evidence" value="ECO:0007669"/>
    <property type="project" value="UniProtKB-SubCell"/>
</dbReference>
<dbReference type="InterPro" id="IPR058192">
    <property type="entry name" value="WHD_ROQ1-like"/>
</dbReference>
<sequence>MCVKSLEPTVVEHLRILSLIFFDSKLPWNFGTSNPKMASSSTHGASSSTSISPNYDVFLSFRGVDTRKNFTDYLYTTLVRYGIQTFRDDEELEKGGIIASDLSRAIKESRIFMIIFSKNYAYSRWCLNELVKITECARQEGSMVLPIFYHVDPSDIRKQSGIFGDALAHHERDADEKKKEMIQKWRTALTEAASLSGWHVDDQFETEVVNEIINTIVGSLKRQPLNVSENIVGISVHLEKLKLMMNTELNKVSVIGICGPGGIGKTTIAEAIYNKISYQYDSSSFLRNIREKSQGDTLQLQNELLHDILKEKGFKISNIDEGVTMIKRCLNSKRVLVILDDVDDLKQLKHLAQKKDWFNAKSTIIITSRDKQVLTRYGVDTPYEVQKFDKKEAIELFSLWAFQENLPKEAYENLSYNMIEYADGLPLALKLLGASLFGKKISEWESALYKLKRIPHMEINKVLRISFDGLDDMDKEIFLDVACFFKGKSKDFVSRILGPHAEYGIATLNDKCLITISKNMMDMHDLIQQMGKEIIRQECLDDLGRRSRIWDSDAYDVLTRNMGTRSIKGLFLDICKFPTQFTKESFKQMDRLRLLKIHKDDEYGCISRFSRHLDGKLFSEDHLPRDFEFPSYELTYFHWDGYSLESLPTNFHAKDLVELILRGSNIKQLWRGNKLHNKLNVINLSHSVHLTEIPDFSSVPNLEILTLKGCVKLECLPRGIYKWKHLQTLSCGDCSKLKRFPEIKGNMRKLRELDLSGTAIEELPSSSSFGHLKALKILSFRGCSKLNKIPTDVCCLSSLEVLDLSYCNIMEGGIPSDICRLSSLKELNLKSNDFRSIPATINRLSRLQVLNLSHCQNLEHIPELPSSLRLLDAHGPNLTLSTASFLPFHSLVNCFNSEIQWSSRVDDGRRAIELPQNWHQDNEFLGFAICCVYVPLDDESEDISENESDHKSQDESAHTSENETDDESKNESAAELFSEDVYLPSCCLKCALRFYGDNDRSTDIHKFESHCLCYGQGNDSVSRQTWVILYSKEALKEWLFTIGELSRNPGRYGNLKKADLGGSAIKEIPSSIQRLRGLQDLNLAYCKNLVNLPESICNLTSLKTLTIKSCPELKKLPENLGRLQSLEILYVKDFDSMNCQLPSLSGLCSLRILRLINCGLREIPSGICHLTSLQCLVLMGNQFSSKPDGISQLHKLIVLNLSHCKLLQHIPEPPSNLITLVAHQCTSLKISSSLLWSPFFKSGIQKFVPGVKLLDTFIPESNGIPEWISHQKKGSKITLTLPQNWYENDDFLGFALCSLHVPLDIEWRDIDESRNFICKLNFNNNPSLVVRDIQSRRHCQICRDGDESNQLWLIKIAKSMIPNIYHSNKYRTLNASFKNDFDTKSVKVERCGFQLLYAQDCGQNHLTIVQGSSSSHGDLGGHRSAVQDTNDCDNQEATEHNHPPNDTVR</sequence>
<evidence type="ECO:0000256" key="9">
    <source>
        <dbReference type="ARBA" id="ARBA00023242"/>
    </source>
</evidence>
<comment type="subcellular location">
    <subcellularLocation>
        <location evidence="2">Cytoplasm</location>
    </subcellularLocation>
    <subcellularLocation>
        <location evidence="1">Nucleus</location>
    </subcellularLocation>
</comment>
<evidence type="ECO:0000256" key="3">
    <source>
        <dbReference type="ARBA" id="ARBA00011982"/>
    </source>
</evidence>
<evidence type="ECO:0000256" key="12">
    <source>
        <dbReference type="SAM" id="MobiDB-lite"/>
    </source>
</evidence>
<dbReference type="Gene3D" id="1.10.8.430">
    <property type="entry name" value="Helical domain of apoptotic protease-activating factors"/>
    <property type="match status" value="1"/>
</dbReference>
<evidence type="ECO:0000259" key="13">
    <source>
        <dbReference type="PROSITE" id="PS50104"/>
    </source>
</evidence>
<dbReference type="InterPro" id="IPR003591">
    <property type="entry name" value="Leu-rich_rpt_typical-subtyp"/>
</dbReference>
<organism evidence="14 15">
    <name type="scientific">Vitis vinifera</name>
    <name type="common">Grape</name>
    <dbReference type="NCBI Taxonomy" id="29760"/>
    <lineage>
        <taxon>Eukaryota</taxon>
        <taxon>Viridiplantae</taxon>
        <taxon>Streptophyta</taxon>
        <taxon>Embryophyta</taxon>
        <taxon>Tracheophyta</taxon>
        <taxon>Spermatophyta</taxon>
        <taxon>Magnoliopsida</taxon>
        <taxon>eudicotyledons</taxon>
        <taxon>Gunneridae</taxon>
        <taxon>Pentapetalae</taxon>
        <taxon>rosids</taxon>
        <taxon>Vitales</taxon>
        <taxon>Vitaceae</taxon>
        <taxon>Viteae</taxon>
        <taxon>Vitis</taxon>
    </lineage>
</organism>
<comment type="caution">
    <text evidence="14">The sequence shown here is derived from an EMBL/GenBank/DDBJ whole genome shotgun (WGS) entry which is preliminary data.</text>
</comment>
<dbReference type="SMART" id="SM00255">
    <property type="entry name" value="TIR"/>
    <property type="match status" value="1"/>
</dbReference>
<dbReference type="SUPFAM" id="SSF52540">
    <property type="entry name" value="P-loop containing nucleoside triphosphate hydrolases"/>
    <property type="match status" value="1"/>
</dbReference>
<comment type="similarity">
    <text evidence="11">Belongs to the disease resistance TIR-NB-LRR family.</text>
</comment>
<keyword evidence="8" id="KW-0520">NAD</keyword>
<dbReference type="InterPro" id="IPR001611">
    <property type="entry name" value="Leu-rich_rpt"/>
</dbReference>
<dbReference type="Gene3D" id="3.40.50.10140">
    <property type="entry name" value="Toll/interleukin-1 receptor homology (TIR) domain"/>
    <property type="match status" value="1"/>
</dbReference>
<dbReference type="SMART" id="SM00369">
    <property type="entry name" value="LRR_TYP"/>
    <property type="match status" value="4"/>
</dbReference>
<feature type="domain" description="TIR" evidence="13">
    <location>
        <begin position="53"/>
        <end position="216"/>
    </location>
</feature>
<dbReference type="InterPro" id="IPR011713">
    <property type="entry name" value="Leu-rich_rpt_3"/>
</dbReference>
<comment type="catalytic activity">
    <reaction evidence="10">
        <text>NAD(+) + H2O = ADP-D-ribose + nicotinamide + H(+)</text>
        <dbReference type="Rhea" id="RHEA:16301"/>
        <dbReference type="ChEBI" id="CHEBI:15377"/>
        <dbReference type="ChEBI" id="CHEBI:15378"/>
        <dbReference type="ChEBI" id="CHEBI:17154"/>
        <dbReference type="ChEBI" id="CHEBI:57540"/>
        <dbReference type="ChEBI" id="CHEBI:57967"/>
        <dbReference type="EC" id="3.2.2.6"/>
    </reaction>
    <physiologicalReaction direction="left-to-right" evidence="10">
        <dbReference type="Rhea" id="RHEA:16302"/>
    </physiologicalReaction>
</comment>
<evidence type="ECO:0000256" key="8">
    <source>
        <dbReference type="ARBA" id="ARBA00023027"/>
    </source>
</evidence>
<dbReference type="GO" id="GO:0007165">
    <property type="term" value="P:signal transduction"/>
    <property type="evidence" value="ECO:0007669"/>
    <property type="project" value="InterPro"/>
</dbReference>
<evidence type="ECO:0000256" key="10">
    <source>
        <dbReference type="ARBA" id="ARBA00047304"/>
    </source>
</evidence>
<dbReference type="InterPro" id="IPR044974">
    <property type="entry name" value="Disease_R_plants"/>
</dbReference>
<dbReference type="SMART" id="SM00382">
    <property type="entry name" value="AAA"/>
    <property type="match status" value="1"/>
</dbReference>
<dbReference type="GO" id="GO:0043068">
    <property type="term" value="P:positive regulation of programmed cell death"/>
    <property type="evidence" value="ECO:0007669"/>
    <property type="project" value="UniProtKB-ARBA"/>
</dbReference>
<evidence type="ECO:0000256" key="5">
    <source>
        <dbReference type="ARBA" id="ARBA00022614"/>
    </source>
</evidence>